<dbReference type="Pfam" id="PF08234">
    <property type="entry name" value="Spindle_Spc25"/>
    <property type="match status" value="1"/>
</dbReference>
<dbReference type="Proteomes" id="UP000317494">
    <property type="component" value="Unassembled WGS sequence"/>
</dbReference>
<dbReference type="AlphaFoldDB" id="A0A507DJU9"/>
<dbReference type="InterPro" id="IPR013255">
    <property type="entry name" value="Spc25_C"/>
</dbReference>
<keyword evidence="3 9" id="KW-0132">Cell division</keyword>
<keyword evidence="5 9" id="KW-0995">Kinetochore</keyword>
<keyword evidence="8 9" id="KW-0137">Centromere</keyword>
<evidence type="ECO:0000259" key="10">
    <source>
        <dbReference type="Pfam" id="PF08234"/>
    </source>
</evidence>
<dbReference type="GO" id="GO:0005634">
    <property type="term" value="C:nucleus"/>
    <property type="evidence" value="ECO:0007669"/>
    <property type="project" value="UniProtKB-SubCell"/>
</dbReference>
<keyword evidence="6" id="KW-0175">Coiled coil</keyword>
<comment type="subunit">
    <text evidence="9">Component of the NDC80 complex.</text>
</comment>
<evidence type="ECO:0000256" key="6">
    <source>
        <dbReference type="ARBA" id="ARBA00023054"/>
    </source>
</evidence>
<proteinExistence type="inferred from homology"/>
<accession>A0A507DJU9</accession>
<evidence type="ECO:0000256" key="9">
    <source>
        <dbReference type="RuleBase" id="RU367150"/>
    </source>
</evidence>
<keyword evidence="4 9" id="KW-0498">Mitosis</keyword>
<evidence type="ECO:0000256" key="1">
    <source>
        <dbReference type="ARBA" id="ARBA00006379"/>
    </source>
</evidence>
<dbReference type="GO" id="GO:0031262">
    <property type="term" value="C:Ndc80 complex"/>
    <property type="evidence" value="ECO:0007669"/>
    <property type="project" value="InterPro"/>
</dbReference>
<evidence type="ECO:0000313" key="12">
    <source>
        <dbReference type="Proteomes" id="UP000317494"/>
    </source>
</evidence>
<keyword evidence="12" id="KW-1185">Reference proteome</keyword>
<dbReference type="InterPro" id="IPR045143">
    <property type="entry name" value="Spc25"/>
</dbReference>
<feature type="domain" description="Chromosome segregation protein Spc25 C-terminal" evidence="10">
    <location>
        <begin position="184"/>
        <end position="252"/>
    </location>
</feature>
<evidence type="ECO:0000256" key="7">
    <source>
        <dbReference type="ARBA" id="ARBA00023306"/>
    </source>
</evidence>
<keyword evidence="7 9" id="KW-0131">Cell cycle</keyword>
<comment type="subcellular location">
    <subcellularLocation>
        <location evidence="9">Nucleus</location>
    </subcellularLocation>
    <subcellularLocation>
        <location evidence="9">Chromosome</location>
        <location evidence="9">Centromere</location>
        <location evidence="9">Kinetochore</location>
    </subcellularLocation>
</comment>
<keyword evidence="2 9" id="KW-0158">Chromosome</keyword>
<dbReference type="EMBL" id="QEAN01000048">
    <property type="protein sequence ID" value="TPX51932.1"/>
    <property type="molecule type" value="Genomic_DNA"/>
</dbReference>
<sequence>MASELTLTVPMMSTSSMMMDNNNPMTFSNGIIPVSSHQYDDLRTQTSLFLREFDAWILSKKNEYVQSREHRQRTLMMDSDNREKITKQIESCLAKAAEISSDYDIQKRNIESSSKLLDTLKQSATERSHAQEELQFKVDNMTADIKRRKHALEKRRRHRFEEIQNTQAELRAYEERLKLHIGSIGEDKIWIKYTHICEADVNRVYQFVVEFRQKAYLVSDCHPLVDDLDANLRLLNQTRDFYDFLKRMRRSFIEHASS</sequence>
<name>A0A507DJU9_9FUNG</name>
<evidence type="ECO:0000256" key="8">
    <source>
        <dbReference type="ARBA" id="ARBA00023328"/>
    </source>
</evidence>
<dbReference type="GO" id="GO:0051301">
    <property type="term" value="P:cell division"/>
    <property type="evidence" value="ECO:0007669"/>
    <property type="project" value="UniProtKB-UniRule"/>
</dbReference>
<dbReference type="PANTHER" id="PTHR14281">
    <property type="entry name" value="KINETOCHORE PROTEIN SPC25-RELATED"/>
    <property type="match status" value="1"/>
</dbReference>
<evidence type="ECO:0000256" key="5">
    <source>
        <dbReference type="ARBA" id="ARBA00022838"/>
    </source>
</evidence>
<comment type="similarity">
    <text evidence="1 9">Belongs to the SPC25 family.</text>
</comment>
<gene>
    <name evidence="11" type="ORF">SeMB42_g01760</name>
</gene>
<dbReference type="CDD" id="cd23784">
    <property type="entry name" value="RWD_Spc25"/>
    <property type="match status" value="1"/>
</dbReference>
<reference evidence="11 12" key="1">
    <citation type="journal article" date="2019" name="Sci. Rep.">
        <title>Comparative genomics of chytrid fungi reveal insights into the obligate biotrophic and pathogenic lifestyle of Synchytrium endobioticum.</title>
        <authorList>
            <person name="van de Vossenberg B.T.L.H."/>
            <person name="Warris S."/>
            <person name="Nguyen H.D.T."/>
            <person name="van Gent-Pelzer M.P.E."/>
            <person name="Joly D.L."/>
            <person name="van de Geest H.C."/>
            <person name="Bonants P.J.M."/>
            <person name="Smith D.S."/>
            <person name="Levesque C.A."/>
            <person name="van der Lee T.A.J."/>
        </authorList>
    </citation>
    <scope>NUCLEOTIDE SEQUENCE [LARGE SCALE GENOMIC DNA]</scope>
    <source>
        <strain evidence="11 12">MB42</strain>
    </source>
</reference>
<evidence type="ECO:0000256" key="4">
    <source>
        <dbReference type="ARBA" id="ARBA00022776"/>
    </source>
</evidence>
<dbReference type="STRING" id="286115.A0A507DJU9"/>
<evidence type="ECO:0000256" key="3">
    <source>
        <dbReference type="ARBA" id="ARBA00022618"/>
    </source>
</evidence>
<evidence type="ECO:0000256" key="2">
    <source>
        <dbReference type="ARBA" id="ARBA00022454"/>
    </source>
</evidence>
<evidence type="ECO:0000313" key="11">
    <source>
        <dbReference type="EMBL" id="TPX51932.1"/>
    </source>
</evidence>
<comment type="function">
    <text evidence="9">Acts as a component of the essential kinetochore-associated NDC80 complex, which is required for chromosome segregation and spindle checkpoint activity.</text>
</comment>
<dbReference type="VEuPathDB" id="FungiDB:SeMB42_g01760"/>
<keyword evidence="9" id="KW-0539">Nucleus</keyword>
<dbReference type="Gene3D" id="3.30.457.50">
    <property type="entry name" value="Chromosome segregation protein Spc25"/>
    <property type="match status" value="1"/>
</dbReference>
<dbReference type="GO" id="GO:0007059">
    <property type="term" value="P:chromosome segregation"/>
    <property type="evidence" value="ECO:0007669"/>
    <property type="project" value="InterPro"/>
</dbReference>
<dbReference type="PANTHER" id="PTHR14281:SF0">
    <property type="entry name" value="KINETOCHORE PROTEIN SPC25"/>
    <property type="match status" value="1"/>
</dbReference>
<organism evidence="11 12">
    <name type="scientific">Synchytrium endobioticum</name>
    <dbReference type="NCBI Taxonomy" id="286115"/>
    <lineage>
        <taxon>Eukaryota</taxon>
        <taxon>Fungi</taxon>
        <taxon>Fungi incertae sedis</taxon>
        <taxon>Chytridiomycota</taxon>
        <taxon>Chytridiomycota incertae sedis</taxon>
        <taxon>Chytridiomycetes</taxon>
        <taxon>Synchytriales</taxon>
        <taxon>Synchytriaceae</taxon>
        <taxon>Synchytrium</taxon>
    </lineage>
</organism>
<protein>
    <recommendedName>
        <fullName evidence="9">Kinetochore protein SPC25</fullName>
    </recommendedName>
</protein>
<comment type="caution">
    <text evidence="11">The sequence shown here is derived from an EMBL/GenBank/DDBJ whole genome shotgun (WGS) entry which is preliminary data.</text>
</comment>